<gene>
    <name evidence="2" type="ORF">Rsub_08030</name>
</gene>
<evidence type="ECO:0000256" key="1">
    <source>
        <dbReference type="SAM" id="MobiDB-lite"/>
    </source>
</evidence>
<keyword evidence="3" id="KW-1185">Reference proteome</keyword>
<protein>
    <submittedName>
        <fullName evidence="2">Uncharacterized protein</fullName>
    </submittedName>
</protein>
<feature type="region of interest" description="Disordered" evidence="1">
    <location>
        <begin position="446"/>
        <end position="467"/>
    </location>
</feature>
<comment type="caution">
    <text evidence="2">The sequence shown here is derived from an EMBL/GenBank/DDBJ whole genome shotgun (WGS) entry which is preliminary data.</text>
</comment>
<feature type="compositionally biased region" description="Gly residues" evidence="1">
    <location>
        <begin position="126"/>
        <end position="141"/>
    </location>
</feature>
<feature type="region of interest" description="Disordered" evidence="1">
    <location>
        <begin position="1"/>
        <end position="54"/>
    </location>
</feature>
<dbReference type="AlphaFoldDB" id="A0A2V0P4R7"/>
<feature type="region of interest" description="Disordered" evidence="1">
    <location>
        <begin position="121"/>
        <end position="233"/>
    </location>
</feature>
<evidence type="ECO:0000313" key="2">
    <source>
        <dbReference type="EMBL" id="GBF94858.1"/>
    </source>
</evidence>
<dbReference type="EMBL" id="BDRX01000056">
    <property type="protein sequence ID" value="GBF94858.1"/>
    <property type="molecule type" value="Genomic_DNA"/>
</dbReference>
<proteinExistence type="predicted"/>
<organism evidence="2 3">
    <name type="scientific">Raphidocelis subcapitata</name>
    <dbReference type="NCBI Taxonomy" id="307507"/>
    <lineage>
        <taxon>Eukaryota</taxon>
        <taxon>Viridiplantae</taxon>
        <taxon>Chlorophyta</taxon>
        <taxon>core chlorophytes</taxon>
        <taxon>Chlorophyceae</taxon>
        <taxon>CS clade</taxon>
        <taxon>Sphaeropleales</taxon>
        <taxon>Selenastraceae</taxon>
        <taxon>Raphidocelis</taxon>
    </lineage>
</organism>
<dbReference type="OrthoDB" id="10677281at2759"/>
<name>A0A2V0P4R7_9CHLO</name>
<sequence>MPGGGPGGGGGGSGGGCGGHGRGSSPSGAAAARPAGPGKRPPGRPPKAAGEYSKQYLRLKQYRQRQKDGVAGLNAEVQSKMQEINMLCATNQALQAREAILQDLMASEGAAGRGDLAGAAQNEAAGGAGGRRSEGGSGAPGDGPQSDGSLAKSNRPASTCPLDNPGNRAGSGGGSGDACLCASGSDGGADGGQPPPSGPANGDGQPPPSGPANGDGQPPPSGPANGDGQPAVQRSPHFQQLVDGLHLSYARCGAIAPRCEDDAAGMEHMRVMLQHYMSLSPEEAYLFLGTNMETGEVVGELPEGFWARVATGLELQPGQDARLSAALDLFEVDMGKLMAERRQLQSELAKVMGPPEAGGGVDARGEETLSAAEREELLALLQSNMVREHRLWSTAAWTVRHLLDMRQIHDCCRLSWPFWPRLTLIAFAKLGRGSSGGSRGAGIRVPIGDAASGGAPAGASRPATVNE</sequence>
<feature type="compositionally biased region" description="Gly residues" evidence="1">
    <location>
        <begin position="1"/>
        <end position="22"/>
    </location>
</feature>
<feature type="compositionally biased region" description="Polar residues" evidence="1">
    <location>
        <begin position="146"/>
        <end position="157"/>
    </location>
</feature>
<feature type="compositionally biased region" description="Low complexity" evidence="1">
    <location>
        <begin position="23"/>
        <end position="38"/>
    </location>
</feature>
<reference evidence="2 3" key="1">
    <citation type="journal article" date="2018" name="Sci. Rep.">
        <title>Raphidocelis subcapitata (=Pseudokirchneriella subcapitata) provides an insight into genome evolution and environmental adaptations in the Sphaeropleales.</title>
        <authorList>
            <person name="Suzuki S."/>
            <person name="Yamaguchi H."/>
            <person name="Nakajima N."/>
            <person name="Kawachi M."/>
        </authorList>
    </citation>
    <scope>NUCLEOTIDE SEQUENCE [LARGE SCALE GENOMIC DNA]</scope>
    <source>
        <strain evidence="2 3">NIES-35</strain>
    </source>
</reference>
<accession>A0A2V0P4R7</accession>
<dbReference type="Proteomes" id="UP000247498">
    <property type="component" value="Unassembled WGS sequence"/>
</dbReference>
<dbReference type="InParanoid" id="A0A2V0P4R7"/>
<evidence type="ECO:0000313" key="3">
    <source>
        <dbReference type="Proteomes" id="UP000247498"/>
    </source>
</evidence>
<feature type="compositionally biased region" description="Low complexity" evidence="1">
    <location>
        <begin position="450"/>
        <end position="467"/>
    </location>
</feature>